<comment type="caution">
    <text evidence="10">The sequence shown here is derived from an EMBL/GenBank/DDBJ whole genome shotgun (WGS) entry which is preliminary data.</text>
</comment>
<feature type="binding site" evidence="7">
    <location>
        <position position="179"/>
    </location>
    <ligand>
        <name>Zn(2+)</name>
        <dbReference type="ChEBI" id="CHEBI:29105"/>
        <label>1</label>
    </ligand>
</feature>
<gene>
    <name evidence="10" type="primary">amaB_2</name>
    <name evidence="10" type="ORF">Pla111_11090</name>
</gene>
<dbReference type="GO" id="GO:0016813">
    <property type="term" value="F:hydrolase activity, acting on carbon-nitrogen (but not peptide) bonds, in linear amidines"/>
    <property type="evidence" value="ECO:0007669"/>
    <property type="project" value="InterPro"/>
</dbReference>
<feature type="binding site" evidence="8">
    <location>
        <position position="263"/>
    </location>
    <ligand>
        <name>allantoate</name>
        <dbReference type="ChEBI" id="CHEBI:17536"/>
    </ligand>
</feature>
<dbReference type="Gene3D" id="3.40.630.10">
    <property type="entry name" value="Zn peptidases"/>
    <property type="match status" value="1"/>
</dbReference>
<evidence type="ECO:0000256" key="6">
    <source>
        <dbReference type="ARBA" id="ARBA00023211"/>
    </source>
</evidence>
<sequence length="409" mass="43662">MQRCYTLAQLTEEPGRITRRYLTAPLAEVHQRLAAWSEAIGLEPRVDDAGNLIARRQATSADAPILLMGSHLDSVPGGGAYDGVLGVLIAHALCQALGQTPLPFHLDVVGFSEEEGVRYNKPYLGSAAIAGMFQTEWLERIDGQGIAMRDAIAGFGLDPTRIASAAYDPDQVIGYIEPHLEQGPVLEGTDAPLGIVTCIVGQSRLRIEFVGEAGHAGTTPMKGRRDALVSASRLIRRVRAIGRSADDLRATIGRVEITPNAPNVIPERVTLSLDVRHAEDAVREEAVAAALAEGKRIADSDGLQFHVLENSAQKAVCMDPQLSELLARSAAEAQITTRHLPSGAGHDAVPLSARFPVAMLFLRHPGGISHHPDERVEAGDVAIAIDVLTRFVHLLAAQQSSATQGGTSR</sequence>
<dbReference type="PANTHER" id="PTHR32494">
    <property type="entry name" value="ALLANTOATE DEIMINASE-RELATED"/>
    <property type="match status" value="1"/>
</dbReference>
<evidence type="ECO:0000313" key="10">
    <source>
        <dbReference type="EMBL" id="TWT47495.1"/>
    </source>
</evidence>
<evidence type="ECO:0000256" key="1">
    <source>
        <dbReference type="ARBA" id="ARBA00001936"/>
    </source>
</evidence>
<comment type="cofactor">
    <cofactor evidence="7">
        <name>Zn(2+)</name>
        <dbReference type="ChEBI" id="CHEBI:29105"/>
    </cofactor>
    <text evidence="7">Binds 2 Zn(2+) ions per subunit.</text>
</comment>
<feature type="binding site" evidence="8">
    <location>
        <position position="204"/>
    </location>
    <ligand>
        <name>allantoate</name>
        <dbReference type="ChEBI" id="CHEBI:17536"/>
    </ligand>
</feature>
<feature type="binding site" evidence="7">
    <location>
        <position position="82"/>
    </location>
    <ligand>
        <name>Zn(2+)</name>
        <dbReference type="ChEBI" id="CHEBI:29105"/>
        <label>2</label>
    </ligand>
</feature>
<comment type="cofactor">
    <cofactor evidence="1">
        <name>Mn(2+)</name>
        <dbReference type="ChEBI" id="CHEBI:29035"/>
    </cofactor>
</comment>
<evidence type="ECO:0000256" key="7">
    <source>
        <dbReference type="PIRSR" id="PIRSR001235-1"/>
    </source>
</evidence>
<organism evidence="10 11">
    <name type="scientific">Botrimarina hoheduenensis</name>
    <dbReference type="NCBI Taxonomy" id="2528000"/>
    <lineage>
        <taxon>Bacteria</taxon>
        <taxon>Pseudomonadati</taxon>
        <taxon>Planctomycetota</taxon>
        <taxon>Planctomycetia</taxon>
        <taxon>Pirellulales</taxon>
        <taxon>Lacipirellulaceae</taxon>
        <taxon>Botrimarina</taxon>
    </lineage>
</organism>
<protein>
    <submittedName>
        <fullName evidence="10">N-carbamoyl-L-amino acid hydrolase</fullName>
        <ecNumber evidence="10">3.5.1.87</ecNumber>
    </submittedName>
</protein>
<evidence type="ECO:0000256" key="8">
    <source>
        <dbReference type="PIRSR" id="PIRSR001235-2"/>
    </source>
</evidence>
<evidence type="ECO:0000256" key="5">
    <source>
        <dbReference type="ARBA" id="ARBA00022801"/>
    </source>
</evidence>
<dbReference type="InterPro" id="IPR036264">
    <property type="entry name" value="Bact_exopeptidase_dim_dom"/>
</dbReference>
<feature type="binding site" evidence="7">
    <location>
        <position position="370"/>
    </location>
    <ligand>
        <name>Zn(2+)</name>
        <dbReference type="ChEBI" id="CHEBI:29105"/>
        <label>2</label>
    </ligand>
</feature>
<dbReference type="OrthoDB" id="9808195at2"/>
<dbReference type="EC" id="3.5.1.87" evidence="10"/>
<evidence type="ECO:0000256" key="2">
    <source>
        <dbReference type="ARBA" id="ARBA00006153"/>
    </source>
</evidence>
<evidence type="ECO:0000313" key="11">
    <source>
        <dbReference type="Proteomes" id="UP000318995"/>
    </source>
</evidence>
<dbReference type="NCBIfam" id="TIGR01879">
    <property type="entry name" value="hydantase"/>
    <property type="match status" value="1"/>
</dbReference>
<proteinExistence type="inferred from homology"/>
<evidence type="ECO:0000256" key="4">
    <source>
        <dbReference type="ARBA" id="ARBA00022723"/>
    </source>
</evidence>
<evidence type="ECO:0000259" key="9">
    <source>
        <dbReference type="Pfam" id="PF07687"/>
    </source>
</evidence>
<feature type="binding site" evidence="7">
    <location>
        <position position="115"/>
    </location>
    <ligand>
        <name>Zn(2+)</name>
        <dbReference type="ChEBI" id="CHEBI:29105"/>
        <label>2</label>
    </ligand>
</feature>
<dbReference type="NCBIfam" id="NF006775">
    <property type="entry name" value="PRK09290.2-5"/>
    <property type="match status" value="1"/>
</dbReference>
<dbReference type="InterPro" id="IPR002933">
    <property type="entry name" value="Peptidase_M20"/>
</dbReference>
<reference evidence="10 11" key="1">
    <citation type="submission" date="2019-02" db="EMBL/GenBank/DDBJ databases">
        <title>Deep-cultivation of Planctomycetes and their phenomic and genomic characterization uncovers novel biology.</title>
        <authorList>
            <person name="Wiegand S."/>
            <person name="Jogler M."/>
            <person name="Boedeker C."/>
            <person name="Pinto D."/>
            <person name="Vollmers J."/>
            <person name="Rivas-Marin E."/>
            <person name="Kohn T."/>
            <person name="Peeters S.H."/>
            <person name="Heuer A."/>
            <person name="Rast P."/>
            <person name="Oberbeckmann S."/>
            <person name="Bunk B."/>
            <person name="Jeske O."/>
            <person name="Meyerdierks A."/>
            <person name="Storesund J.E."/>
            <person name="Kallscheuer N."/>
            <person name="Luecker S."/>
            <person name="Lage O.M."/>
            <person name="Pohl T."/>
            <person name="Merkel B.J."/>
            <person name="Hornburger P."/>
            <person name="Mueller R.-W."/>
            <person name="Bruemmer F."/>
            <person name="Labrenz M."/>
            <person name="Spormann A.M."/>
            <person name="Op Den Camp H."/>
            <person name="Overmann J."/>
            <person name="Amann R."/>
            <person name="Jetten M.S.M."/>
            <person name="Mascher T."/>
            <person name="Medema M.H."/>
            <person name="Devos D.P."/>
            <person name="Kaster A.-K."/>
            <person name="Ovreas L."/>
            <person name="Rohde M."/>
            <person name="Galperin M.Y."/>
            <person name="Jogler C."/>
        </authorList>
    </citation>
    <scope>NUCLEOTIDE SEQUENCE [LARGE SCALE GENOMIC DNA]</scope>
    <source>
        <strain evidence="10 11">Pla111</strain>
    </source>
</reference>
<dbReference type="InterPro" id="IPR011650">
    <property type="entry name" value="Peptidase_M20_dimer"/>
</dbReference>
<dbReference type="EMBL" id="SJPH01000002">
    <property type="protein sequence ID" value="TWT47495.1"/>
    <property type="molecule type" value="Genomic_DNA"/>
</dbReference>
<keyword evidence="4 7" id="KW-0479">Metal-binding</keyword>
<dbReference type="CDD" id="cd03884">
    <property type="entry name" value="M20_bAS"/>
    <property type="match status" value="1"/>
</dbReference>
<dbReference type="Pfam" id="PF01546">
    <property type="entry name" value="Peptidase_M20"/>
    <property type="match status" value="1"/>
</dbReference>
<dbReference type="AlphaFoldDB" id="A0A5C5WBM3"/>
<dbReference type="GO" id="GO:0046872">
    <property type="term" value="F:metal ion binding"/>
    <property type="evidence" value="ECO:0007669"/>
    <property type="project" value="UniProtKB-KW"/>
</dbReference>
<name>A0A5C5WBM3_9BACT</name>
<keyword evidence="5 10" id="KW-0378">Hydrolase</keyword>
<feature type="domain" description="Peptidase M20 dimerisation" evidence="9">
    <location>
        <begin position="202"/>
        <end position="289"/>
    </location>
</feature>
<dbReference type="SUPFAM" id="SSF53187">
    <property type="entry name" value="Zn-dependent exopeptidases"/>
    <property type="match status" value="1"/>
</dbReference>
<feature type="binding site" evidence="7">
    <location>
        <position position="82"/>
    </location>
    <ligand>
        <name>Zn(2+)</name>
        <dbReference type="ChEBI" id="CHEBI:29105"/>
        <label>1</label>
    </ligand>
</feature>
<dbReference type="PANTHER" id="PTHR32494:SF19">
    <property type="entry name" value="ALLANTOATE DEIMINASE-RELATED"/>
    <property type="match status" value="1"/>
</dbReference>
<evidence type="ECO:0000256" key="3">
    <source>
        <dbReference type="ARBA" id="ARBA00011738"/>
    </source>
</evidence>
<feature type="binding site" evidence="7">
    <location>
        <position position="71"/>
    </location>
    <ligand>
        <name>Zn(2+)</name>
        <dbReference type="ChEBI" id="CHEBI:29105"/>
        <label>1</label>
    </ligand>
</feature>
<comment type="subunit">
    <text evidence="3">Homodimer.</text>
</comment>
<dbReference type="PIRSF" id="PIRSF001235">
    <property type="entry name" value="Amidase_carbamoylase"/>
    <property type="match status" value="1"/>
</dbReference>
<dbReference type="SUPFAM" id="SSF55031">
    <property type="entry name" value="Bacterial exopeptidase dimerisation domain"/>
    <property type="match status" value="1"/>
</dbReference>
<keyword evidence="7" id="KW-0862">Zinc</keyword>
<dbReference type="Pfam" id="PF07687">
    <property type="entry name" value="M20_dimer"/>
    <property type="match status" value="1"/>
</dbReference>
<dbReference type="InterPro" id="IPR010158">
    <property type="entry name" value="Amidase_Cbmase"/>
</dbReference>
<keyword evidence="6" id="KW-0464">Manganese</keyword>
<comment type="similarity">
    <text evidence="2">Belongs to the peptidase M20 family.</text>
</comment>
<accession>A0A5C5WBM3</accession>
<dbReference type="Proteomes" id="UP000318995">
    <property type="component" value="Unassembled WGS sequence"/>
</dbReference>
<dbReference type="Gene3D" id="3.30.70.360">
    <property type="match status" value="1"/>
</dbReference>
<dbReference type="GO" id="GO:0050538">
    <property type="term" value="F:N-carbamoyl-L-amino-acid hydrolase activity"/>
    <property type="evidence" value="ECO:0007669"/>
    <property type="project" value="UniProtKB-EC"/>
</dbReference>
<feature type="binding site" evidence="8">
    <location>
        <position position="276"/>
    </location>
    <ligand>
        <name>allantoate</name>
        <dbReference type="ChEBI" id="CHEBI:17536"/>
    </ligand>
</feature>
<keyword evidence="11" id="KW-1185">Reference proteome</keyword>